<feature type="region of interest" description="Disordered" evidence="2">
    <location>
        <begin position="320"/>
        <end position="466"/>
    </location>
</feature>
<name>A0ABV2AF46_9EUKA</name>
<evidence type="ECO:0000313" key="3">
    <source>
        <dbReference type="EMBL" id="MES1918295.1"/>
    </source>
</evidence>
<reference evidence="3 4" key="1">
    <citation type="journal article" date="2024" name="BMC Biol.">
        <title>Comparative genomics of Ascetosporea gives new insight into the evolutionary basis for animal parasitism in Rhizaria.</title>
        <authorList>
            <person name="Hiltunen Thoren M."/>
            <person name="Onut-Brannstrom I."/>
            <person name="Alfjorden A."/>
            <person name="Peckova H."/>
            <person name="Swords F."/>
            <person name="Hooper C."/>
            <person name="Holzer A.S."/>
            <person name="Bass D."/>
            <person name="Burki F."/>
        </authorList>
    </citation>
    <scope>NUCLEOTIDE SEQUENCE [LARGE SCALE GENOMIC DNA]</scope>
    <source>
        <strain evidence="3">20-A016</strain>
    </source>
</reference>
<feature type="region of interest" description="Disordered" evidence="2">
    <location>
        <begin position="1"/>
        <end position="28"/>
    </location>
</feature>
<evidence type="ECO:0000313" key="4">
    <source>
        <dbReference type="Proteomes" id="UP001439008"/>
    </source>
</evidence>
<proteinExistence type="predicted"/>
<feature type="coiled-coil region" evidence="1">
    <location>
        <begin position="100"/>
        <end position="166"/>
    </location>
</feature>
<keyword evidence="1" id="KW-0175">Coiled coil</keyword>
<feature type="compositionally biased region" description="Basic residues" evidence="2">
    <location>
        <begin position="411"/>
        <end position="423"/>
    </location>
</feature>
<evidence type="ECO:0000256" key="1">
    <source>
        <dbReference type="SAM" id="Coils"/>
    </source>
</evidence>
<dbReference type="Proteomes" id="UP001439008">
    <property type="component" value="Unassembled WGS sequence"/>
</dbReference>
<evidence type="ECO:0000256" key="2">
    <source>
        <dbReference type="SAM" id="MobiDB-lite"/>
    </source>
</evidence>
<feature type="compositionally biased region" description="Basic and acidic residues" evidence="2">
    <location>
        <begin position="348"/>
        <end position="382"/>
    </location>
</feature>
<keyword evidence="4" id="KW-1185">Reference proteome</keyword>
<feature type="compositionally biased region" description="Low complexity" evidence="2">
    <location>
        <begin position="325"/>
        <end position="339"/>
    </location>
</feature>
<dbReference type="EMBL" id="JBDODL010000038">
    <property type="protein sequence ID" value="MES1918295.1"/>
    <property type="molecule type" value="Genomic_DNA"/>
</dbReference>
<feature type="compositionally biased region" description="Basic and acidic residues" evidence="2">
    <location>
        <begin position="437"/>
        <end position="446"/>
    </location>
</feature>
<feature type="compositionally biased region" description="Basic residues" evidence="2">
    <location>
        <begin position="7"/>
        <end position="17"/>
    </location>
</feature>
<sequence length="466" mass="52531">MTDSKPQKPKNKKRSKKSQGESLLKEERINNFDDKNNEYLCAIIKRARNLRKKVKHSEKIQKKVDGGAVVQKEEKETLANKKKMEFAVKELEQLIFSMKKLAISEKAEQLRQNREQKRQDKAAERSFDSRAEKLEKELLKKARDQLEELEEKNKLEIQQTREEADREAEQRTSNAFLELHFASKFVQSINDKELLFLFNEINHFLENDAKSQYFLPASQSDLTYLQTLVMQILPGQSQIGAVSSAKDEFANSENLFRNYCCRSEDPVDGVNAVYSFRRLRTVTKAIATSSIFYNRFPQSKPAQIANIIVDDSKAGEGFLPSGDLNGATENTGTAAAKANLRNSGKSDVGSEKKDDGKRKDFEVPKRVPVEENETRGRLDAKRGAANKKRGGKDARRGNKVKRGGANVGRGGRGRRGTRGRGVRRASNTGRTRFKRVGGKDEKKEGVSKAPAKIAVDGKMTSLKTDK</sequence>
<gene>
    <name evidence="3" type="ORF">MHBO_000282</name>
</gene>
<comment type="caution">
    <text evidence="3">The sequence shown here is derived from an EMBL/GenBank/DDBJ whole genome shotgun (WGS) entry which is preliminary data.</text>
</comment>
<organism evidence="3 4">
    <name type="scientific">Bonamia ostreae</name>
    <dbReference type="NCBI Taxonomy" id="126728"/>
    <lineage>
        <taxon>Eukaryota</taxon>
        <taxon>Sar</taxon>
        <taxon>Rhizaria</taxon>
        <taxon>Endomyxa</taxon>
        <taxon>Ascetosporea</taxon>
        <taxon>Haplosporida</taxon>
        <taxon>Bonamia</taxon>
    </lineage>
</organism>
<protein>
    <submittedName>
        <fullName evidence="3">Uncharacterized protein</fullName>
    </submittedName>
</protein>
<accession>A0ABV2AF46</accession>